<evidence type="ECO:0000256" key="1">
    <source>
        <dbReference type="ARBA" id="ARBA00001946"/>
    </source>
</evidence>
<evidence type="ECO:0000313" key="27">
    <source>
        <dbReference type="Proteomes" id="UP000001880"/>
    </source>
</evidence>
<evidence type="ECO:0000256" key="11">
    <source>
        <dbReference type="ARBA" id="ARBA00022741"/>
    </source>
</evidence>
<keyword evidence="13" id="KW-0460">Magnesium</keyword>
<dbReference type="STRING" id="502025.Hoch_3755"/>
<dbReference type="InterPro" id="IPR036615">
    <property type="entry name" value="Mur_ligase_C_dom_sf"/>
</dbReference>
<dbReference type="HOGENOM" id="CLU_015869_1_1_7"/>
<keyword evidence="14" id="KW-0289">Folate biosynthesis</keyword>
<keyword evidence="11 22" id="KW-0547">Nucleotide-binding</keyword>
<dbReference type="NCBIfam" id="TIGR01499">
    <property type="entry name" value="folC"/>
    <property type="match status" value="1"/>
</dbReference>
<comment type="catalytic activity">
    <reaction evidence="18">
        <text>(6S)-5,6,7,8-tetrahydrofolyl-(gamma-L-Glu)(n) + L-glutamate + ATP = (6S)-5,6,7,8-tetrahydrofolyl-(gamma-L-Glu)(n+1) + ADP + phosphate + H(+)</text>
        <dbReference type="Rhea" id="RHEA:10580"/>
        <dbReference type="Rhea" id="RHEA-COMP:14738"/>
        <dbReference type="Rhea" id="RHEA-COMP:14740"/>
        <dbReference type="ChEBI" id="CHEBI:15378"/>
        <dbReference type="ChEBI" id="CHEBI:29985"/>
        <dbReference type="ChEBI" id="CHEBI:30616"/>
        <dbReference type="ChEBI" id="CHEBI:43474"/>
        <dbReference type="ChEBI" id="CHEBI:141005"/>
        <dbReference type="ChEBI" id="CHEBI:456216"/>
        <dbReference type="EC" id="6.3.2.17"/>
    </reaction>
</comment>
<keyword evidence="9 22" id="KW-0436">Ligase</keyword>
<evidence type="ECO:0000256" key="14">
    <source>
        <dbReference type="ARBA" id="ARBA00022909"/>
    </source>
</evidence>
<evidence type="ECO:0000256" key="9">
    <source>
        <dbReference type="ARBA" id="ARBA00022598"/>
    </source>
</evidence>
<evidence type="ECO:0000256" key="16">
    <source>
        <dbReference type="ARBA" id="ARBA00030592"/>
    </source>
</evidence>
<feature type="region of interest" description="Disordered" evidence="23">
    <location>
        <begin position="436"/>
        <end position="461"/>
    </location>
</feature>
<keyword evidence="10" id="KW-0479">Metal-binding</keyword>
<comment type="pathway">
    <text evidence="3">Cofactor biosynthesis; tetrahydrofolate biosynthesis; 7,8-dihydrofolate from 2-amino-4-hydroxy-6-hydroxymethyl-7,8-dihydropteridine diphosphate and 4-aminobenzoate: step 2/2.</text>
</comment>
<comment type="cofactor">
    <cofactor evidence="1">
        <name>Mg(2+)</name>
        <dbReference type="ChEBI" id="CHEBI:18420"/>
    </cofactor>
</comment>
<dbReference type="FunFam" id="3.40.1190.10:FF:000011">
    <property type="entry name" value="Folylpolyglutamate synthase/dihydrofolate synthase"/>
    <property type="match status" value="1"/>
</dbReference>
<evidence type="ECO:0000256" key="15">
    <source>
        <dbReference type="ARBA" id="ARBA00030048"/>
    </source>
</evidence>
<comment type="catalytic activity">
    <reaction evidence="20">
        <text>(6R)-5,10-methylenetetrahydrofolyl-(gamma-L-Glu)(n) + L-glutamate + ATP = (6R)-5,10-methylenetetrahydrofolyl-(gamma-L-Glu)(n+1) + ADP + phosphate + H(+)</text>
        <dbReference type="Rhea" id="RHEA:51912"/>
        <dbReference type="Rhea" id="RHEA-COMP:13257"/>
        <dbReference type="Rhea" id="RHEA-COMP:13258"/>
        <dbReference type="ChEBI" id="CHEBI:15378"/>
        <dbReference type="ChEBI" id="CHEBI:29985"/>
        <dbReference type="ChEBI" id="CHEBI:30616"/>
        <dbReference type="ChEBI" id="CHEBI:43474"/>
        <dbReference type="ChEBI" id="CHEBI:136572"/>
        <dbReference type="ChEBI" id="CHEBI:456216"/>
        <dbReference type="EC" id="6.3.2.17"/>
    </reaction>
</comment>
<dbReference type="SUPFAM" id="SSF53244">
    <property type="entry name" value="MurD-like peptide ligases, peptide-binding domain"/>
    <property type="match status" value="1"/>
</dbReference>
<comment type="pathway">
    <text evidence="4">Cofactor biosynthesis; tetrahydrofolylpolyglutamate biosynthesis.</text>
</comment>
<dbReference type="Pfam" id="PF08245">
    <property type="entry name" value="Mur_ligase_M"/>
    <property type="match status" value="1"/>
</dbReference>
<organism evidence="26 27">
    <name type="scientific">Haliangium ochraceum (strain DSM 14365 / JCM 11303 / SMP-2)</name>
    <dbReference type="NCBI Taxonomy" id="502025"/>
    <lineage>
        <taxon>Bacteria</taxon>
        <taxon>Pseudomonadati</taxon>
        <taxon>Myxococcota</taxon>
        <taxon>Polyangia</taxon>
        <taxon>Haliangiales</taxon>
        <taxon>Kofleriaceae</taxon>
        <taxon>Haliangium</taxon>
    </lineage>
</organism>
<name>D0LYA5_HALO1</name>
<dbReference type="PANTHER" id="PTHR11136:SF0">
    <property type="entry name" value="DIHYDROFOLATE SYNTHETASE-RELATED"/>
    <property type="match status" value="1"/>
</dbReference>
<dbReference type="GO" id="GO:0046656">
    <property type="term" value="P:folic acid biosynthetic process"/>
    <property type="evidence" value="ECO:0007669"/>
    <property type="project" value="UniProtKB-KW"/>
</dbReference>
<evidence type="ECO:0000256" key="3">
    <source>
        <dbReference type="ARBA" id="ARBA00004799"/>
    </source>
</evidence>
<feature type="domain" description="Mur ligase central" evidence="25">
    <location>
        <begin position="57"/>
        <end position="196"/>
    </location>
</feature>
<evidence type="ECO:0000256" key="12">
    <source>
        <dbReference type="ARBA" id="ARBA00022840"/>
    </source>
</evidence>
<dbReference type="GO" id="GO:0008841">
    <property type="term" value="F:dihydrofolate synthase activity"/>
    <property type="evidence" value="ECO:0007669"/>
    <property type="project" value="UniProtKB-EC"/>
</dbReference>
<evidence type="ECO:0000313" key="26">
    <source>
        <dbReference type="EMBL" id="ACY16255.1"/>
    </source>
</evidence>
<evidence type="ECO:0000256" key="20">
    <source>
        <dbReference type="ARBA" id="ARBA00049035"/>
    </source>
</evidence>
<dbReference type="GO" id="GO:0004326">
    <property type="term" value="F:tetrahydrofolylpolyglutamate synthase activity"/>
    <property type="evidence" value="ECO:0007669"/>
    <property type="project" value="UniProtKB-EC"/>
</dbReference>
<dbReference type="eggNOG" id="COG0285">
    <property type="taxonomic scope" value="Bacteria"/>
</dbReference>
<keyword evidence="27" id="KW-1185">Reference proteome</keyword>
<dbReference type="GO" id="GO:0046654">
    <property type="term" value="P:tetrahydrofolate biosynthetic process"/>
    <property type="evidence" value="ECO:0007669"/>
    <property type="project" value="UniProtKB-UniPathway"/>
</dbReference>
<dbReference type="UniPathway" id="UPA00077">
    <property type="reaction ID" value="UER00157"/>
</dbReference>
<dbReference type="PANTHER" id="PTHR11136">
    <property type="entry name" value="FOLYLPOLYGLUTAMATE SYNTHASE-RELATED"/>
    <property type="match status" value="1"/>
</dbReference>
<proteinExistence type="inferred from homology"/>
<evidence type="ECO:0000259" key="25">
    <source>
        <dbReference type="Pfam" id="PF08245"/>
    </source>
</evidence>
<comment type="catalytic activity">
    <reaction evidence="19">
        <text>10-formyltetrahydrofolyl-(gamma-L-Glu)(n) + L-glutamate + ATP = 10-formyltetrahydrofolyl-(gamma-L-Glu)(n+1) + ADP + phosphate + H(+)</text>
        <dbReference type="Rhea" id="RHEA:51904"/>
        <dbReference type="Rhea" id="RHEA-COMP:13088"/>
        <dbReference type="Rhea" id="RHEA-COMP:14300"/>
        <dbReference type="ChEBI" id="CHEBI:15378"/>
        <dbReference type="ChEBI" id="CHEBI:29985"/>
        <dbReference type="ChEBI" id="CHEBI:30616"/>
        <dbReference type="ChEBI" id="CHEBI:43474"/>
        <dbReference type="ChEBI" id="CHEBI:134413"/>
        <dbReference type="ChEBI" id="CHEBI:456216"/>
        <dbReference type="EC" id="6.3.2.17"/>
    </reaction>
</comment>
<dbReference type="SUPFAM" id="SSF53623">
    <property type="entry name" value="MurD-like peptide ligases, catalytic domain"/>
    <property type="match status" value="1"/>
</dbReference>
<evidence type="ECO:0000259" key="24">
    <source>
        <dbReference type="Pfam" id="PF02875"/>
    </source>
</evidence>
<evidence type="ECO:0000256" key="21">
    <source>
        <dbReference type="ARBA" id="ARBA00049161"/>
    </source>
</evidence>
<accession>D0LYA5</accession>
<evidence type="ECO:0000256" key="4">
    <source>
        <dbReference type="ARBA" id="ARBA00005150"/>
    </source>
</evidence>
<evidence type="ECO:0000256" key="2">
    <source>
        <dbReference type="ARBA" id="ARBA00002714"/>
    </source>
</evidence>
<dbReference type="InterPro" id="IPR013221">
    <property type="entry name" value="Mur_ligase_cen"/>
</dbReference>
<evidence type="ECO:0000256" key="7">
    <source>
        <dbReference type="ARBA" id="ARBA00013025"/>
    </source>
</evidence>
<dbReference type="InterPro" id="IPR004101">
    <property type="entry name" value="Mur_ligase_C"/>
</dbReference>
<evidence type="ECO:0000256" key="23">
    <source>
        <dbReference type="SAM" id="MobiDB-lite"/>
    </source>
</evidence>
<dbReference type="RefSeq" id="WP_012828854.1">
    <property type="nucleotide sequence ID" value="NC_013440.1"/>
</dbReference>
<sequence>MGTSATSDDAGAAPMQRLLSRLYAARRAGVVLGLERVHACLARLGHPERRMRVRVHIGGTNGKGSTAAFTEAIARAAGHRTGRFSSPHLHRFAERFVIDGAAVDDEALIAAGDAVAAAGGEQLTFFEQTTAMAMWLFAERGVEVGVIEVGLGGRLDATNAVSAEVAAVTGVAMDHQEYLGDTLAAIAAEKAGIFKPGQRVVVGRAGEREAVPWLVEAARAAGAAAVTVVQEPSPAALALRLRGPHQRDNAACALAIVEHLAILGHLDDNPARWRQAVAETRLPGRLEQVAPEVFVDGAHNPHAARALAASLDALPRPRVLVLAMSRDKDQAGIAAALLPAVDAVVVTAYEQERATPVAALAALVDELAPALHCERVPGAAAAVDRARELLKRGLLAGERPAGESGGSVLVAGSLFLVGEARAHLLGEARDPAALAENMTPGDAAAASAAGEAYTDNGKRRS</sequence>
<dbReference type="GO" id="GO:0005737">
    <property type="term" value="C:cytoplasm"/>
    <property type="evidence" value="ECO:0007669"/>
    <property type="project" value="TreeGrafter"/>
</dbReference>
<dbReference type="GO" id="GO:0005524">
    <property type="term" value="F:ATP binding"/>
    <property type="evidence" value="ECO:0007669"/>
    <property type="project" value="UniProtKB-KW"/>
</dbReference>
<evidence type="ECO:0000256" key="18">
    <source>
        <dbReference type="ARBA" id="ARBA00047493"/>
    </source>
</evidence>
<dbReference type="EMBL" id="CP001804">
    <property type="protein sequence ID" value="ACY16255.1"/>
    <property type="molecule type" value="Genomic_DNA"/>
</dbReference>
<dbReference type="AlphaFoldDB" id="D0LYA5"/>
<dbReference type="EC" id="6.3.2.12" evidence="6"/>
<comment type="similarity">
    <text evidence="5 22">Belongs to the folylpolyglutamate synthase family.</text>
</comment>
<evidence type="ECO:0000256" key="10">
    <source>
        <dbReference type="ARBA" id="ARBA00022723"/>
    </source>
</evidence>
<comment type="catalytic activity">
    <reaction evidence="21">
        <text>7,8-dihydropteroate + L-glutamate + ATP = 7,8-dihydrofolate + ADP + phosphate + H(+)</text>
        <dbReference type="Rhea" id="RHEA:23584"/>
        <dbReference type="ChEBI" id="CHEBI:15378"/>
        <dbReference type="ChEBI" id="CHEBI:17839"/>
        <dbReference type="ChEBI" id="CHEBI:29985"/>
        <dbReference type="ChEBI" id="CHEBI:30616"/>
        <dbReference type="ChEBI" id="CHEBI:43474"/>
        <dbReference type="ChEBI" id="CHEBI:57451"/>
        <dbReference type="ChEBI" id="CHEBI:456216"/>
        <dbReference type="EC" id="6.3.2.12"/>
    </reaction>
</comment>
<dbReference type="Pfam" id="PF02875">
    <property type="entry name" value="Mur_ligase_C"/>
    <property type="match status" value="1"/>
</dbReference>
<keyword evidence="12 22" id="KW-0067">ATP-binding</keyword>
<dbReference type="Gene3D" id="3.40.1190.10">
    <property type="entry name" value="Mur-like, catalytic domain"/>
    <property type="match status" value="1"/>
</dbReference>
<protein>
    <recommendedName>
        <fullName evidence="8">Dihydrofolate synthase/folylpolyglutamate synthase</fullName>
        <ecNumber evidence="6">6.3.2.12</ecNumber>
        <ecNumber evidence="7">6.3.2.17</ecNumber>
    </recommendedName>
    <alternativeName>
        <fullName evidence="17">Folylpoly-gamma-glutamate synthetase-dihydrofolate synthetase</fullName>
    </alternativeName>
    <alternativeName>
        <fullName evidence="15">Folylpolyglutamate synthetase</fullName>
    </alternativeName>
    <alternativeName>
        <fullName evidence="16">Tetrahydrofolylpolyglutamate synthase</fullName>
    </alternativeName>
</protein>
<dbReference type="InterPro" id="IPR001645">
    <property type="entry name" value="Folylpolyglutamate_synth"/>
</dbReference>
<feature type="compositionally biased region" description="Low complexity" evidence="23">
    <location>
        <begin position="443"/>
        <end position="452"/>
    </location>
</feature>
<dbReference type="InterPro" id="IPR036565">
    <property type="entry name" value="Mur-like_cat_sf"/>
</dbReference>
<evidence type="ECO:0000256" key="8">
    <source>
        <dbReference type="ARBA" id="ARBA00019357"/>
    </source>
</evidence>
<evidence type="ECO:0000256" key="5">
    <source>
        <dbReference type="ARBA" id="ARBA00008276"/>
    </source>
</evidence>
<evidence type="ECO:0000256" key="17">
    <source>
        <dbReference type="ARBA" id="ARBA00032510"/>
    </source>
</evidence>
<dbReference type="EC" id="6.3.2.17" evidence="7"/>
<evidence type="ECO:0000256" key="22">
    <source>
        <dbReference type="PIRNR" id="PIRNR001563"/>
    </source>
</evidence>
<dbReference type="PIRSF" id="PIRSF001563">
    <property type="entry name" value="Folylpolyglu_synth"/>
    <property type="match status" value="1"/>
</dbReference>
<dbReference type="Gene3D" id="3.90.190.20">
    <property type="entry name" value="Mur ligase, C-terminal domain"/>
    <property type="match status" value="1"/>
</dbReference>
<evidence type="ECO:0000256" key="6">
    <source>
        <dbReference type="ARBA" id="ARBA00013023"/>
    </source>
</evidence>
<reference evidence="26 27" key="1">
    <citation type="journal article" date="2010" name="Stand. Genomic Sci.">
        <title>Complete genome sequence of Haliangium ochraceum type strain (SMP-2).</title>
        <authorList>
            <consortium name="US DOE Joint Genome Institute (JGI-PGF)"/>
            <person name="Ivanova N."/>
            <person name="Daum C."/>
            <person name="Lang E."/>
            <person name="Abt B."/>
            <person name="Kopitz M."/>
            <person name="Saunders E."/>
            <person name="Lapidus A."/>
            <person name="Lucas S."/>
            <person name="Glavina Del Rio T."/>
            <person name="Nolan M."/>
            <person name="Tice H."/>
            <person name="Copeland A."/>
            <person name="Cheng J.F."/>
            <person name="Chen F."/>
            <person name="Bruce D."/>
            <person name="Goodwin L."/>
            <person name="Pitluck S."/>
            <person name="Mavromatis K."/>
            <person name="Pati A."/>
            <person name="Mikhailova N."/>
            <person name="Chen A."/>
            <person name="Palaniappan K."/>
            <person name="Land M."/>
            <person name="Hauser L."/>
            <person name="Chang Y.J."/>
            <person name="Jeffries C.D."/>
            <person name="Detter J.C."/>
            <person name="Brettin T."/>
            <person name="Rohde M."/>
            <person name="Goker M."/>
            <person name="Bristow J."/>
            <person name="Markowitz V."/>
            <person name="Eisen J.A."/>
            <person name="Hugenholtz P."/>
            <person name="Kyrpides N.C."/>
            <person name="Klenk H.P."/>
        </authorList>
    </citation>
    <scope>NUCLEOTIDE SEQUENCE [LARGE SCALE GENOMIC DNA]</scope>
    <source>
        <strain evidence="27">DSM 14365 / CIP 107738 / JCM 11303 / AJ 13395 / SMP-2</strain>
    </source>
</reference>
<gene>
    <name evidence="26" type="ordered locus">Hoch_3755</name>
</gene>
<dbReference type="KEGG" id="hoh:Hoch_3755"/>
<dbReference type="GO" id="GO:0046872">
    <property type="term" value="F:metal ion binding"/>
    <property type="evidence" value="ECO:0007669"/>
    <property type="project" value="UniProtKB-KW"/>
</dbReference>
<comment type="function">
    <text evidence="2">Functions in two distinct reactions of the de novo folate biosynthetic pathway. Catalyzes the addition of a glutamate residue to dihydropteroate (7,8-dihydropteroate or H2Pte) to form dihydrofolate (7,8-dihydrofolate monoglutamate or H2Pte-Glu). Also catalyzes successive additions of L-glutamate to tetrahydrofolate or 10-formyltetrahydrofolate or 5,10-methylenetetrahydrofolate, leading to folylpolyglutamate derivatives.</text>
</comment>
<evidence type="ECO:0000256" key="19">
    <source>
        <dbReference type="ARBA" id="ARBA00047808"/>
    </source>
</evidence>
<evidence type="ECO:0000256" key="13">
    <source>
        <dbReference type="ARBA" id="ARBA00022842"/>
    </source>
</evidence>
<feature type="domain" description="Mur ligase C-terminal" evidence="24">
    <location>
        <begin position="284"/>
        <end position="393"/>
    </location>
</feature>
<dbReference type="Proteomes" id="UP000001880">
    <property type="component" value="Chromosome"/>
</dbReference>